<organism evidence="1">
    <name type="scientific">Pseudo-nitzschia multiseries DNA virus</name>
    <dbReference type="NCBI Taxonomy" id="2364897"/>
    <lineage>
        <taxon>Viruses</taxon>
    </lineage>
</organism>
<gene>
    <name evidence="1" type="ORF">PmDNAV2_gp12</name>
</gene>
<dbReference type="InterPro" id="IPR038666">
    <property type="entry name" value="SSP1_head-tail_sf"/>
</dbReference>
<evidence type="ECO:0008006" key="2">
    <source>
        <dbReference type="Google" id="ProtNLM"/>
    </source>
</evidence>
<dbReference type="Gene3D" id="2.40.10.270">
    <property type="entry name" value="Bacteriophage SPP1 head-tail adaptor protein"/>
    <property type="match status" value="1"/>
</dbReference>
<protein>
    <recommendedName>
        <fullName evidence="2">Head-tail adaptor protein</fullName>
    </recommendedName>
</protein>
<dbReference type="EMBL" id="MG841151">
    <property type="protein sequence ID" value="AYJ09387.1"/>
    <property type="molecule type" value="Genomic_DNA"/>
</dbReference>
<sequence>MRAGQMRDRLRVERLSEPYSADSATVTADSATVTADSATIDEYGNATPAAWSTQVAAQNAHVMPMGGNEAMRADRLTGIVKYEVVLRWSNSNAAILATDRFVLERAGASMPSGTVLNVRHTGIDPTGKKRELRFIVESGEAT</sequence>
<proteinExistence type="predicted"/>
<evidence type="ECO:0000313" key="1">
    <source>
        <dbReference type="EMBL" id="AYJ09387.1"/>
    </source>
</evidence>
<name>A0A678WCD7_9VIRU</name>
<reference evidence="1" key="1">
    <citation type="submission" date="2018-01" db="EMBL/GenBank/DDBJ databases">
        <title>A diatom virus reveals a new lineage of giant single stranded DNA viruses originating from double stranded DNA phage.</title>
        <authorList>
            <person name="Carlson M.C.G."/>
            <person name="Frischkorn K.R."/>
            <person name="Brumfield S."/>
            <person name="Rocap G."/>
        </authorList>
    </citation>
    <scope>NUCLEOTIDE SEQUENCE</scope>
    <source>
        <strain evidence="1">PmDNAV1</strain>
    </source>
</reference>
<accession>A0A678WCD7</accession>